<dbReference type="AlphaFoldDB" id="A0A8H6ECM7"/>
<comment type="caution">
    <text evidence="1">The sequence shown here is derived from an EMBL/GenBank/DDBJ whole genome shotgun (WGS) entry which is preliminary data.</text>
</comment>
<protein>
    <submittedName>
        <fullName evidence="1">Uncharacterized protein</fullName>
    </submittedName>
</protein>
<keyword evidence="2" id="KW-1185">Reference proteome</keyword>
<organism evidence="1 2">
    <name type="scientific">Botrytis fragariae</name>
    <dbReference type="NCBI Taxonomy" id="1964551"/>
    <lineage>
        <taxon>Eukaryota</taxon>
        <taxon>Fungi</taxon>
        <taxon>Dikarya</taxon>
        <taxon>Ascomycota</taxon>
        <taxon>Pezizomycotina</taxon>
        <taxon>Leotiomycetes</taxon>
        <taxon>Helotiales</taxon>
        <taxon>Sclerotiniaceae</taxon>
        <taxon>Botrytis</taxon>
    </lineage>
</organism>
<evidence type="ECO:0000313" key="1">
    <source>
        <dbReference type="EMBL" id="KAF5867587.1"/>
    </source>
</evidence>
<sequence>MKPSKHGLLLFEHSSIDTWRSPSLLDRGWDSQRSEKKVFSQTYPTSLESCHITNKYWLQQLRSPNIHVYLILKIRQQKGLTLLKLERRNMVWRLKALFWWNWMRSNDS</sequence>
<accession>A0A8H6ECM7</accession>
<dbReference type="Proteomes" id="UP000531561">
    <property type="component" value="Unassembled WGS sequence"/>
</dbReference>
<evidence type="ECO:0000313" key="2">
    <source>
        <dbReference type="Proteomes" id="UP000531561"/>
    </source>
</evidence>
<dbReference type="RefSeq" id="XP_037186536.1">
    <property type="nucleotide sequence ID" value="XM_037340893.1"/>
</dbReference>
<name>A0A8H6ECM7_9HELO</name>
<proteinExistence type="predicted"/>
<dbReference type="GeneID" id="59264585"/>
<reference evidence="1 2" key="1">
    <citation type="journal article" date="2020" name="Phytopathology">
        <title>A high-quality genome resource of Botrytis fragariae, a new and rapidly spreading fungal pathogen causing strawberry gray mold in the U.S.A.</title>
        <authorList>
            <person name="Wu Y."/>
            <person name="Saski C.A."/>
            <person name="Schnabel G."/>
            <person name="Xiao S."/>
            <person name="Hu M."/>
        </authorList>
    </citation>
    <scope>NUCLEOTIDE SEQUENCE [LARGE SCALE GENOMIC DNA]</scope>
    <source>
        <strain evidence="1 2">BVB16</strain>
    </source>
</reference>
<dbReference type="EMBL" id="JABFCT010000028">
    <property type="protein sequence ID" value="KAF5867587.1"/>
    <property type="molecule type" value="Genomic_DNA"/>
</dbReference>
<gene>
    <name evidence="1" type="ORF">Bfra_010562</name>
</gene>